<gene>
    <name evidence="4" type="ORF">EGYM00163_LOCUS34181</name>
</gene>
<dbReference type="PANTHER" id="PTHR21178">
    <property type="entry name" value="CILIA- AND FLAGELLA-ASSOCIATED PROTEIN 61"/>
    <property type="match status" value="1"/>
</dbReference>
<protein>
    <recommendedName>
        <fullName evidence="5">Cilia- and flagella-associated protein 61 N-terminal domain-containing protein</fullName>
    </recommendedName>
</protein>
<accession>A0A7S4LDW2</accession>
<feature type="domain" description="FAD/NAD(P)-binding" evidence="1">
    <location>
        <begin position="578"/>
        <end position="890"/>
    </location>
</feature>
<dbReference type="InterPro" id="IPR023753">
    <property type="entry name" value="FAD/NAD-binding_dom"/>
</dbReference>
<reference evidence="4" key="1">
    <citation type="submission" date="2021-01" db="EMBL/GenBank/DDBJ databases">
        <authorList>
            <person name="Corre E."/>
            <person name="Pelletier E."/>
            <person name="Niang G."/>
            <person name="Scheremetjew M."/>
            <person name="Finn R."/>
            <person name="Kale V."/>
            <person name="Holt S."/>
            <person name="Cochrane G."/>
            <person name="Meng A."/>
            <person name="Brown T."/>
            <person name="Cohen L."/>
        </authorList>
    </citation>
    <scope>NUCLEOTIDE SEQUENCE</scope>
    <source>
        <strain evidence="4">CCMP1594</strain>
    </source>
</reference>
<dbReference type="GO" id="GO:0016491">
    <property type="term" value="F:oxidoreductase activity"/>
    <property type="evidence" value="ECO:0007669"/>
    <property type="project" value="InterPro"/>
</dbReference>
<dbReference type="PANTHER" id="PTHR21178:SF8">
    <property type="entry name" value="CILIA- AND FLAGELLA-ASSOCIATED PROTEIN 61"/>
    <property type="match status" value="1"/>
</dbReference>
<dbReference type="InterPro" id="IPR032151">
    <property type="entry name" value="CFAP61_N"/>
</dbReference>
<feature type="domain" description="CFAP61 dimerisation" evidence="3">
    <location>
        <begin position="980"/>
        <end position="1091"/>
    </location>
</feature>
<dbReference type="AlphaFoldDB" id="A0A7S4LDW2"/>
<evidence type="ECO:0000259" key="2">
    <source>
        <dbReference type="Pfam" id="PF16092"/>
    </source>
</evidence>
<evidence type="ECO:0000313" key="4">
    <source>
        <dbReference type="EMBL" id="CAE0822980.1"/>
    </source>
</evidence>
<organism evidence="4">
    <name type="scientific">Eutreptiella gymnastica</name>
    <dbReference type="NCBI Taxonomy" id="73025"/>
    <lineage>
        <taxon>Eukaryota</taxon>
        <taxon>Discoba</taxon>
        <taxon>Euglenozoa</taxon>
        <taxon>Euglenida</taxon>
        <taxon>Spirocuta</taxon>
        <taxon>Euglenophyceae</taxon>
        <taxon>Eutreptiales</taxon>
        <taxon>Eutreptiaceae</taxon>
        <taxon>Eutreptiella</taxon>
    </lineage>
</organism>
<evidence type="ECO:0000259" key="1">
    <source>
        <dbReference type="Pfam" id="PF07992"/>
    </source>
</evidence>
<dbReference type="Gene3D" id="3.50.50.60">
    <property type="entry name" value="FAD/NAD(P)-binding domain"/>
    <property type="match status" value="2"/>
</dbReference>
<dbReference type="SUPFAM" id="SSF51905">
    <property type="entry name" value="FAD/NAD(P)-binding domain"/>
    <property type="match status" value="1"/>
</dbReference>
<sequence>MEDAGATEIMCRRSTTEDALALKLLIGEDYAEYEKRYGPYNLEQIIETSYFSVTATDADGAVLGFAAFNDFPAGTSRIPSSAWLDYVQGRYRTEDLNANNVLWLVFFTAAPDIADDVINNVFATLYSTLPDTDHVLFARLRDAGPMPLINDYFSALTERSTAQTDSDPFVADVLWSPRADVVPDLVIRRGKVEDYDDLMPLLLAEVGVLTEMGDDFYLEELLEHQDAVHCVLVAEDAESGEIVGLMCMSSSVEDQQYVVKHFNTEPYQKLKRWHQRSEKDQGHSNKNSFSIDFFYLNVEYECRAVDFLRPAFKQFPFAEYAFIRLPHSVPDHALLSKFQYVPLKQGLTLKQGCFLVCRYTLDVLDVRRAEADDVPKLTHLLTTQTELSRGRCDDTVAHAELCCSAAAPAGESVVSLLHQGNVVGTLHVGEMGDEDTFQFVAEFAVDSKIDFLAANKNSDREYAEIGLEPRTAPAARTESLPGLLVKYFYIKPIFRPHIRMFLRESLRLLRKEVLYYSVGLQDEIYQTLMAELTLALPRREMHVPGQPVAAEAEPQDLVTLHFTSRRLLSEFKTKIHSRIVVIGASCTGLSFIYTLLALPYIHFTNIVLISRDGVPDHPNVSDHTWFADRLSFLEREYMLFRLPCKIRIIEGNLVDFERTEKYVVTDNGYVEPYDHLVITAGRQYTVPKEISAPKYVARNGVFPLGSKLMLEKLIQHVRESEIYEDDLSHCVIYGSSLDSFCTITALLQLGVKASRLALVSPTVAEIDAEGGAFRDPAVELKVEKLCEAMGIKFYKHHDLERMDYNDDNQLTGIYIKNQSEVLLEDGEGSQRARRSVELPCTMFVYCHEKDIDPAILSALNKRSIVFDGRVIVENNYRTTDKQIYAAGPIAMFSRRFGPYEPFETYSSMEVGRHLCHTVLAFLGVEEFKANVEEDEEEKDGIDREQLRKERRGQLFSDEAAELATEKGLKDEVIERPKPLPTYKDNRMWCVLLPNDYHYFHCQTHDCRGESVKQANNISTEDDNGDSYIRVSVNTTQYIQSISYLGSNKIEVHNFKVLVGLPQTYLNIVQRWDDGLITDVLAFLRQNWTMAVYYDKAQDFIVNLRAKFRKQRDIQMLSEYILEHVQAENVDCIDESRRKRYGVEVTAETQQMVQLELIKFLHQNKEFLPIYFLPDVRCHLT</sequence>
<dbReference type="EMBL" id="HBJA01098899">
    <property type="protein sequence ID" value="CAE0822980.1"/>
    <property type="molecule type" value="Transcribed_RNA"/>
</dbReference>
<dbReference type="InterPro" id="IPR038884">
    <property type="entry name" value="CFAP61"/>
</dbReference>
<dbReference type="InterPro" id="IPR056299">
    <property type="entry name" value="CFAP61_dimer"/>
</dbReference>
<dbReference type="Pfam" id="PF16092">
    <property type="entry name" value="CFAP61_N"/>
    <property type="match status" value="1"/>
</dbReference>
<feature type="domain" description="Cilia- and flagella-associated protein 61 N-terminal" evidence="2">
    <location>
        <begin position="11"/>
        <end position="271"/>
    </location>
</feature>
<evidence type="ECO:0008006" key="5">
    <source>
        <dbReference type="Google" id="ProtNLM"/>
    </source>
</evidence>
<evidence type="ECO:0000259" key="3">
    <source>
        <dbReference type="Pfam" id="PF23150"/>
    </source>
</evidence>
<dbReference type="InterPro" id="IPR036188">
    <property type="entry name" value="FAD/NAD-bd_sf"/>
</dbReference>
<name>A0A7S4LDW2_9EUGL</name>
<proteinExistence type="predicted"/>
<dbReference type="Pfam" id="PF23150">
    <property type="entry name" value="CFAP61_dimer"/>
    <property type="match status" value="1"/>
</dbReference>
<dbReference type="Pfam" id="PF07992">
    <property type="entry name" value="Pyr_redox_2"/>
    <property type="match status" value="1"/>
</dbReference>